<feature type="region of interest" description="Disordered" evidence="1">
    <location>
        <begin position="1"/>
        <end position="30"/>
    </location>
</feature>
<accession>A0ABR3UFW6</accession>
<evidence type="ECO:0008006" key="5">
    <source>
        <dbReference type="Google" id="ProtNLM"/>
    </source>
</evidence>
<keyword evidence="2" id="KW-0812">Transmembrane</keyword>
<evidence type="ECO:0000256" key="1">
    <source>
        <dbReference type="SAM" id="MobiDB-lite"/>
    </source>
</evidence>
<sequence length="422" mass="45371">MNFIRSKRAKSYYPTEDDRPAKRISTPAGQRLSIVLEAKRGKSPAPAPAKTAKIEVTTESTFCNDPSHQHVGPVQHGHVHKNEKKGGFISALTGGRLNTPRESSEDRPHNGSNLSVSVWSDRDEEKFGHVRQRRRRGIGAWGWKRIAVVAAVVIALIVALGVGLALGLKKHHKSSSGASTSTGDSTPAGSGSAPASDTNSNSNSPTTTDAPSSVASSSPAVPSNFPVGSWSLVLFLDTVNTGCTADPDTWSCPPNTNYYDDPQKSLTILNWDITGSSGSYKISSGAQDDTFDTTFQNEDLELLDAGQDTERYRFSISRSKTVNVTGSIGNRRGDFECDYGATNMNGYLYTKMEQTYPDQTIAVGRLENNAWPFAARIEQSVAGGQGIPACTSSSGEDARLRAQDASTLCSCLYKNWTPQSIL</sequence>
<feature type="compositionally biased region" description="Basic residues" evidence="1">
    <location>
        <begin position="1"/>
        <end position="10"/>
    </location>
</feature>
<evidence type="ECO:0000256" key="2">
    <source>
        <dbReference type="SAM" id="Phobius"/>
    </source>
</evidence>
<comment type="caution">
    <text evidence="3">The sequence shown here is derived from an EMBL/GenBank/DDBJ whole genome shotgun (WGS) entry which is preliminary data.</text>
</comment>
<evidence type="ECO:0000313" key="3">
    <source>
        <dbReference type="EMBL" id="KAL1795390.1"/>
    </source>
</evidence>
<feature type="transmembrane region" description="Helical" evidence="2">
    <location>
        <begin position="146"/>
        <end position="168"/>
    </location>
</feature>
<evidence type="ECO:0000313" key="4">
    <source>
        <dbReference type="Proteomes" id="UP001578633"/>
    </source>
</evidence>
<keyword evidence="2" id="KW-1133">Transmembrane helix</keyword>
<protein>
    <recommendedName>
        <fullName evidence="5">Tat pathway signal sequence</fullName>
    </recommendedName>
</protein>
<keyword evidence="2" id="KW-0472">Membrane</keyword>
<dbReference type="RefSeq" id="XP_069305974.1">
    <property type="nucleotide sequence ID" value="XM_069453421.1"/>
</dbReference>
<feature type="compositionally biased region" description="Low complexity" evidence="1">
    <location>
        <begin position="175"/>
        <end position="221"/>
    </location>
</feature>
<feature type="region of interest" description="Disordered" evidence="1">
    <location>
        <begin position="172"/>
        <end position="221"/>
    </location>
</feature>
<keyword evidence="4" id="KW-1185">Reference proteome</keyword>
<gene>
    <name evidence="3" type="ORF">ACET3X_007206</name>
</gene>
<reference evidence="3 4" key="1">
    <citation type="submission" date="2024-09" db="EMBL/GenBank/DDBJ databases">
        <title>T2T genomes of carrot and Alternaria dauci and their utility for understanding host-pathogen interaction during carrot leaf blight disease.</title>
        <authorList>
            <person name="Liu W."/>
            <person name="Xu S."/>
            <person name="Ou C."/>
            <person name="Liu X."/>
            <person name="Zhuang F."/>
            <person name="Deng X.W."/>
        </authorList>
    </citation>
    <scope>NUCLEOTIDE SEQUENCE [LARGE SCALE GENOMIC DNA]</scope>
    <source>
        <strain evidence="3 4">A2016</strain>
    </source>
</reference>
<feature type="region of interest" description="Disordered" evidence="1">
    <location>
        <begin position="91"/>
        <end position="117"/>
    </location>
</feature>
<dbReference type="Proteomes" id="UP001578633">
    <property type="component" value="Chromosome 6"/>
</dbReference>
<dbReference type="GeneID" id="96087528"/>
<name>A0ABR3UFW6_9PLEO</name>
<organism evidence="3 4">
    <name type="scientific">Alternaria dauci</name>
    <dbReference type="NCBI Taxonomy" id="48095"/>
    <lineage>
        <taxon>Eukaryota</taxon>
        <taxon>Fungi</taxon>
        <taxon>Dikarya</taxon>
        <taxon>Ascomycota</taxon>
        <taxon>Pezizomycotina</taxon>
        <taxon>Dothideomycetes</taxon>
        <taxon>Pleosporomycetidae</taxon>
        <taxon>Pleosporales</taxon>
        <taxon>Pleosporineae</taxon>
        <taxon>Pleosporaceae</taxon>
        <taxon>Alternaria</taxon>
        <taxon>Alternaria sect. Porri</taxon>
    </lineage>
</organism>
<proteinExistence type="predicted"/>
<dbReference type="EMBL" id="JBHGVX010000006">
    <property type="protein sequence ID" value="KAL1795390.1"/>
    <property type="molecule type" value="Genomic_DNA"/>
</dbReference>